<dbReference type="EMBL" id="JOKJ01000030">
    <property type="protein sequence ID" value="KEQ03761.1"/>
    <property type="molecule type" value="Genomic_DNA"/>
</dbReference>
<dbReference type="OrthoDB" id="7961581at2"/>
<name>A0A922NX75_9HYPH</name>
<dbReference type="RefSeq" id="WP_037166657.1">
    <property type="nucleotide sequence ID" value="NZ_CAJXID010000030.1"/>
</dbReference>
<reference evidence="2 3" key="1">
    <citation type="submission" date="2014-06" db="EMBL/GenBank/DDBJ databases">
        <title>Rhizobium pelagicum/R2-400B4.</title>
        <authorList>
            <person name="Kimes N.E."/>
            <person name="Lopez-Perez M."/>
        </authorList>
    </citation>
    <scope>NUCLEOTIDE SEQUENCE [LARGE SCALE GENOMIC DNA]</scope>
    <source>
        <strain evidence="2 3">R2-400B4</strain>
    </source>
</reference>
<feature type="compositionally biased region" description="Basic and acidic residues" evidence="1">
    <location>
        <begin position="1"/>
        <end position="17"/>
    </location>
</feature>
<organism evidence="2 3">
    <name type="scientific">Pseudorhizobium pelagicum</name>
    <dbReference type="NCBI Taxonomy" id="1509405"/>
    <lineage>
        <taxon>Bacteria</taxon>
        <taxon>Pseudomonadati</taxon>
        <taxon>Pseudomonadota</taxon>
        <taxon>Alphaproteobacteria</taxon>
        <taxon>Hyphomicrobiales</taxon>
        <taxon>Rhizobiaceae</taxon>
        <taxon>Rhizobium/Agrobacterium group</taxon>
        <taxon>Pseudorhizobium</taxon>
    </lineage>
</organism>
<proteinExistence type="predicted"/>
<gene>
    <name evidence="2" type="ORF">GV68_16185</name>
</gene>
<feature type="compositionally biased region" description="Basic and acidic residues" evidence="1">
    <location>
        <begin position="51"/>
        <end position="67"/>
    </location>
</feature>
<evidence type="ECO:0000313" key="3">
    <source>
        <dbReference type="Proteomes" id="UP000052167"/>
    </source>
</evidence>
<protein>
    <submittedName>
        <fullName evidence="2">Uncharacterized protein</fullName>
    </submittedName>
</protein>
<dbReference type="Proteomes" id="UP000052167">
    <property type="component" value="Unassembled WGS sequence"/>
</dbReference>
<comment type="caution">
    <text evidence="2">The sequence shown here is derived from an EMBL/GenBank/DDBJ whole genome shotgun (WGS) entry which is preliminary data.</text>
</comment>
<sequence length="73" mass="7685">MDDDKKITTGTNDRPRNDTIAQTGGGIPDDSGGTAALDDAPADPSGTEASDSPREQLKREVKEEIEMPQRGSA</sequence>
<evidence type="ECO:0000256" key="1">
    <source>
        <dbReference type="SAM" id="MobiDB-lite"/>
    </source>
</evidence>
<feature type="region of interest" description="Disordered" evidence="1">
    <location>
        <begin position="1"/>
        <end position="73"/>
    </location>
</feature>
<accession>A0A922NX75</accession>
<dbReference type="AlphaFoldDB" id="A0A922NX75"/>
<keyword evidence="3" id="KW-1185">Reference proteome</keyword>
<evidence type="ECO:0000313" key="2">
    <source>
        <dbReference type="EMBL" id="KEQ03761.1"/>
    </source>
</evidence>